<proteinExistence type="predicted"/>
<dbReference type="Proteomes" id="UP000319516">
    <property type="component" value="Unassembled WGS sequence"/>
</dbReference>
<comment type="caution">
    <text evidence="2">The sequence shown here is derived from an EMBL/GenBank/DDBJ whole genome shotgun (WGS) entry which is preliminary data.</text>
</comment>
<dbReference type="AlphaFoldDB" id="A0A542YV14"/>
<keyword evidence="1" id="KW-0472">Membrane</keyword>
<organism evidence="2 3">
    <name type="scientific">Ornithinicoccus hortensis</name>
    <dbReference type="NCBI Taxonomy" id="82346"/>
    <lineage>
        <taxon>Bacteria</taxon>
        <taxon>Bacillati</taxon>
        <taxon>Actinomycetota</taxon>
        <taxon>Actinomycetes</taxon>
        <taxon>Micrococcales</taxon>
        <taxon>Intrasporangiaceae</taxon>
        <taxon>Ornithinicoccus</taxon>
    </lineage>
</organism>
<name>A0A542YV14_9MICO</name>
<keyword evidence="1" id="KW-0812">Transmembrane</keyword>
<evidence type="ECO:0000313" key="3">
    <source>
        <dbReference type="Proteomes" id="UP000319516"/>
    </source>
</evidence>
<dbReference type="RefSeq" id="WP_267128631.1">
    <property type="nucleotide sequence ID" value="NZ_BAAAIK010000001.1"/>
</dbReference>
<feature type="transmembrane region" description="Helical" evidence="1">
    <location>
        <begin position="16"/>
        <end position="39"/>
    </location>
</feature>
<keyword evidence="3" id="KW-1185">Reference proteome</keyword>
<dbReference type="EMBL" id="VFOP01000001">
    <property type="protein sequence ID" value="TQL51910.1"/>
    <property type="molecule type" value="Genomic_DNA"/>
</dbReference>
<accession>A0A542YV14</accession>
<gene>
    <name evidence="2" type="ORF">FB467_3077</name>
</gene>
<evidence type="ECO:0000313" key="2">
    <source>
        <dbReference type="EMBL" id="TQL51910.1"/>
    </source>
</evidence>
<keyword evidence="1" id="KW-1133">Transmembrane helix</keyword>
<reference evidence="2 3" key="1">
    <citation type="submission" date="2019-06" db="EMBL/GenBank/DDBJ databases">
        <title>Sequencing the genomes of 1000 actinobacteria strains.</title>
        <authorList>
            <person name="Klenk H.-P."/>
        </authorList>
    </citation>
    <scope>NUCLEOTIDE SEQUENCE [LARGE SCALE GENOMIC DNA]</scope>
    <source>
        <strain evidence="2 3">DSM 12335</strain>
    </source>
</reference>
<sequence>MNEPAGTPERRGRGPVLLLLLLALLAMLVSLGLVITLILL</sequence>
<protein>
    <recommendedName>
        <fullName evidence="4">Flagellin-like protein</fullName>
    </recommendedName>
</protein>
<evidence type="ECO:0008006" key="4">
    <source>
        <dbReference type="Google" id="ProtNLM"/>
    </source>
</evidence>
<evidence type="ECO:0000256" key="1">
    <source>
        <dbReference type="SAM" id="Phobius"/>
    </source>
</evidence>